<feature type="domain" description="FAD dependent oxidoreductase" evidence="2">
    <location>
        <begin position="35"/>
        <end position="386"/>
    </location>
</feature>
<evidence type="ECO:0000313" key="4">
    <source>
        <dbReference type="Proteomes" id="UP000653056"/>
    </source>
</evidence>
<dbReference type="RefSeq" id="WP_189466242.1">
    <property type="nucleotide sequence ID" value="NZ_BMXS01000002.1"/>
</dbReference>
<dbReference type="Gene3D" id="3.30.9.10">
    <property type="entry name" value="D-Amino Acid Oxidase, subunit A, domain 2"/>
    <property type="match status" value="1"/>
</dbReference>
<evidence type="ECO:0000256" key="1">
    <source>
        <dbReference type="ARBA" id="ARBA00023002"/>
    </source>
</evidence>
<name>A0ABQ2YEX9_9GAMM</name>
<sequence length="430" mass="46710">MPLASALQRPVSYYRDSIAVTLSECPPLQGEARVDVCVIGGGVTGCSTALHLAERGYSVMLLEAGEIGHGASGRSGGQILPGLGTDIATVEKALGLERAREVWEMSRESVRLTASLVERHAIPCDLAWGYLHAAVKPRHVHELKAFQAGMAERYGYTALEWLEGEALREHVVTDVYPGALFEAEGGHLHPLNYTLGLARAAQRAGARICEHSAVIEVRQGQPVQAITAGGKVSADFLVVATNAYLHGLVPELDGRIMRAANYMIATEPLSSEQVAHVLPRNDALADANFVLDYYRLSADHRLIYGGEVSYNGREPRNLSARMDAKMAHLFPLLKGVKIDYRWGGDVAITLNRAPDFGRVAANLYYAQGYSGHGMSLAGLAGKLLAETIAGQSERFDIFAAMPHRSFPGGKWLRTPLLVLATQFYKLRDRL</sequence>
<evidence type="ECO:0000313" key="3">
    <source>
        <dbReference type="EMBL" id="GGX82150.1"/>
    </source>
</evidence>
<dbReference type="InterPro" id="IPR036188">
    <property type="entry name" value="FAD/NAD-bd_sf"/>
</dbReference>
<protein>
    <submittedName>
        <fullName evidence="3">FAD-dependent oxidoreductase</fullName>
    </submittedName>
</protein>
<accession>A0ABQ2YEX9</accession>
<dbReference type="EMBL" id="BMXS01000002">
    <property type="protein sequence ID" value="GGX82150.1"/>
    <property type="molecule type" value="Genomic_DNA"/>
</dbReference>
<comment type="caution">
    <text evidence="3">The sequence shown here is derived from an EMBL/GenBank/DDBJ whole genome shotgun (WGS) entry which is preliminary data.</text>
</comment>
<dbReference type="PANTHER" id="PTHR13847:SF281">
    <property type="entry name" value="FAD DEPENDENT OXIDOREDUCTASE DOMAIN-CONTAINING PROTEIN"/>
    <property type="match status" value="1"/>
</dbReference>
<proteinExistence type="predicted"/>
<reference evidence="4" key="1">
    <citation type="journal article" date="2019" name="Int. J. Syst. Evol. Microbiol.">
        <title>The Global Catalogue of Microorganisms (GCM) 10K type strain sequencing project: providing services to taxonomists for standard genome sequencing and annotation.</title>
        <authorList>
            <consortium name="The Broad Institute Genomics Platform"/>
            <consortium name="The Broad Institute Genome Sequencing Center for Infectious Disease"/>
            <person name="Wu L."/>
            <person name="Ma J."/>
        </authorList>
    </citation>
    <scope>NUCLEOTIDE SEQUENCE [LARGE SCALE GENOMIC DNA]</scope>
    <source>
        <strain evidence="4">KCTC 22228</strain>
    </source>
</reference>
<dbReference type="PANTHER" id="PTHR13847">
    <property type="entry name" value="SARCOSINE DEHYDROGENASE-RELATED"/>
    <property type="match status" value="1"/>
</dbReference>
<keyword evidence="4" id="KW-1185">Reference proteome</keyword>
<dbReference type="Pfam" id="PF01266">
    <property type="entry name" value="DAO"/>
    <property type="match status" value="1"/>
</dbReference>
<keyword evidence="1" id="KW-0560">Oxidoreductase</keyword>
<dbReference type="Proteomes" id="UP000653056">
    <property type="component" value="Unassembled WGS sequence"/>
</dbReference>
<organism evidence="3 4">
    <name type="scientific">Litchfieldella qijiaojingensis</name>
    <dbReference type="NCBI Taxonomy" id="980347"/>
    <lineage>
        <taxon>Bacteria</taxon>
        <taxon>Pseudomonadati</taxon>
        <taxon>Pseudomonadota</taxon>
        <taxon>Gammaproteobacteria</taxon>
        <taxon>Oceanospirillales</taxon>
        <taxon>Halomonadaceae</taxon>
        <taxon>Litchfieldella</taxon>
    </lineage>
</organism>
<dbReference type="Gene3D" id="3.50.50.60">
    <property type="entry name" value="FAD/NAD(P)-binding domain"/>
    <property type="match status" value="1"/>
</dbReference>
<dbReference type="SUPFAM" id="SSF51905">
    <property type="entry name" value="FAD/NAD(P)-binding domain"/>
    <property type="match status" value="1"/>
</dbReference>
<evidence type="ECO:0000259" key="2">
    <source>
        <dbReference type="Pfam" id="PF01266"/>
    </source>
</evidence>
<dbReference type="InterPro" id="IPR006076">
    <property type="entry name" value="FAD-dep_OxRdtase"/>
</dbReference>
<gene>
    <name evidence="3" type="ORF">GCM10007160_06890</name>
</gene>